<sequence length="162" mass="17300">MASIRNIRFTNDRGARTSVAWDAKVATRSAMIPPGVTRPQESTMTSPAPQVFATADMRAIALVERVASAWKRWRNRRQVAALLSLDEHLLADLGVARGDVFEALSGPAMGDASAALGACAARARQNETMRLRESLRSARVLNLTRPAAAPQSAPAATGHRAA</sequence>
<keyword evidence="3" id="KW-1185">Reference proteome</keyword>
<dbReference type="AlphaFoldDB" id="A0A2T1HSL3"/>
<proteinExistence type="predicted"/>
<dbReference type="InterPro" id="IPR009506">
    <property type="entry name" value="YjiS-like"/>
</dbReference>
<feature type="domain" description="YjiS-like" evidence="1">
    <location>
        <begin position="67"/>
        <end position="100"/>
    </location>
</feature>
<evidence type="ECO:0000313" key="3">
    <source>
        <dbReference type="Proteomes" id="UP000239772"/>
    </source>
</evidence>
<accession>A0A2T1HSL3</accession>
<dbReference type="Proteomes" id="UP000239772">
    <property type="component" value="Unassembled WGS sequence"/>
</dbReference>
<comment type="caution">
    <text evidence="2">The sequence shown here is derived from an EMBL/GenBank/DDBJ whole genome shotgun (WGS) entry which is preliminary data.</text>
</comment>
<evidence type="ECO:0000259" key="1">
    <source>
        <dbReference type="Pfam" id="PF06568"/>
    </source>
</evidence>
<organism evidence="2 3">
    <name type="scientific">Alsobacter soli</name>
    <dbReference type="NCBI Taxonomy" id="2109933"/>
    <lineage>
        <taxon>Bacteria</taxon>
        <taxon>Pseudomonadati</taxon>
        <taxon>Pseudomonadota</taxon>
        <taxon>Alphaproteobacteria</taxon>
        <taxon>Hyphomicrobiales</taxon>
        <taxon>Alsobacteraceae</taxon>
        <taxon>Alsobacter</taxon>
    </lineage>
</organism>
<evidence type="ECO:0000313" key="2">
    <source>
        <dbReference type="EMBL" id="PSC04627.1"/>
    </source>
</evidence>
<dbReference type="EMBL" id="PVZS01000012">
    <property type="protein sequence ID" value="PSC04627.1"/>
    <property type="molecule type" value="Genomic_DNA"/>
</dbReference>
<dbReference type="Pfam" id="PF06568">
    <property type="entry name" value="YjiS-like"/>
    <property type="match status" value="1"/>
</dbReference>
<name>A0A2T1HSL3_9HYPH</name>
<reference evidence="3" key="1">
    <citation type="submission" date="2018-03" db="EMBL/GenBank/DDBJ databases">
        <authorList>
            <person name="Sun L."/>
            <person name="Liu H."/>
            <person name="Chen W."/>
            <person name="Huang K."/>
            <person name="Liu W."/>
            <person name="Gao X."/>
        </authorList>
    </citation>
    <scope>NUCLEOTIDE SEQUENCE [LARGE SCALE GENOMIC DNA]</scope>
    <source>
        <strain evidence="3">SH9</strain>
    </source>
</reference>
<gene>
    <name evidence="2" type="ORF">SLNSH_12710</name>
</gene>
<protein>
    <recommendedName>
        <fullName evidence="1">YjiS-like domain-containing protein</fullName>
    </recommendedName>
</protein>